<evidence type="ECO:0000313" key="3">
    <source>
        <dbReference type="Proteomes" id="UP000323720"/>
    </source>
</evidence>
<comment type="caution">
    <text evidence="2">The sequence shown here is derived from an EMBL/GenBank/DDBJ whole genome shotgun (WGS) entry which is preliminary data.</text>
</comment>
<sequence>MKENVLFLVGILKDLAPLIISGVAIWLTSRYQRHAKKLANDEMMKDLFTEFNIRYDTINNKLDKISKTSVVIWEAQKDEKEKALIYGDVVDFFNICSEEYYWYKEGRLDAKIWKAWHKGMNDIYNRSKIIQHIWEQECKNEGYKSYYISNKNEIFKIN</sequence>
<keyword evidence="1" id="KW-0472">Membrane</keyword>
<accession>A0A5D0RCC6</accession>
<dbReference type="Proteomes" id="UP000323720">
    <property type="component" value="Unassembled WGS sequence"/>
</dbReference>
<protein>
    <recommendedName>
        <fullName evidence="4">DUF4760 domain-containing protein</fullName>
    </recommendedName>
</protein>
<organism evidence="2 3">
    <name type="scientific">Bizionia myxarmorum</name>
    <dbReference type="NCBI Taxonomy" id="291186"/>
    <lineage>
        <taxon>Bacteria</taxon>
        <taxon>Pseudomonadati</taxon>
        <taxon>Bacteroidota</taxon>
        <taxon>Flavobacteriia</taxon>
        <taxon>Flavobacteriales</taxon>
        <taxon>Flavobacteriaceae</taxon>
        <taxon>Bizionia</taxon>
    </lineage>
</organism>
<feature type="transmembrane region" description="Helical" evidence="1">
    <location>
        <begin position="6"/>
        <end position="27"/>
    </location>
</feature>
<reference evidence="2 3" key="1">
    <citation type="submission" date="2019-08" db="EMBL/GenBank/DDBJ databases">
        <title>Genomes of Antarctic Bizionia species.</title>
        <authorList>
            <person name="Bowman J.P."/>
        </authorList>
    </citation>
    <scope>NUCLEOTIDE SEQUENCE [LARGE SCALE GENOMIC DNA]</scope>
    <source>
        <strain evidence="2 3">ADA-4</strain>
    </source>
</reference>
<keyword evidence="3" id="KW-1185">Reference proteome</keyword>
<dbReference type="RefSeq" id="WP_148402909.1">
    <property type="nucleotide sequence ID" value="NZ_VSKK01000001.1"/>
</dbReference>
<evidence type="ECO:0000313" key="2">
    <source>
        <dbReference type="EMBL" id="TYB79172.1"/>
    </source>
</evidence>
<dbReference type="EMBL" id="VSKK01000001">
    <property type="protein sequence ID" value="TYB79172.1"/>
    <property type="molecule type" value="Genomic_DNA"/>
</dbReference>
<keyword evidence="1" id="KW-1133">Transmembrane helix</keyword>
<evidence type="ECO:0008006" key="4">
    <source>
        <dbReference type="Google" id="ProtNLM"/>
    </source>
</evidence>
<keyword evidence="1" id="KW-0812">Transmembrane</keyword>
<proteinExistence type="predicted"/>
<evidence type="ECO:0000256" key="1">
    <source>
        <dbReference type="SAM" id="Phobius"/>
    </source>
</evidence>
<dbReference type="OrthoDB" id="800044at2"/>
<dbReference type="AlphaFoldDB" id="A0A5D0RCC6"/>
<name>A0A5D0RCC6_9FLAO</name>
<gene>
    <name evidence="2" type="ORF">ES674_05195</name>
</gene>